<reference evidence="1 2" key="1">
    <citation type="submission" date="2024-03" db="EMBL/GenBank/DDBJ databases">
        <title>Chitinophaga caseinilytica sp. nov., a casein hydrolysing bacterium isolated from forest soil.</title>
        <authorList>
            <person name="Lee D.S."/>
            <person name="Han D.M."/>
            <person name="Baek J.H."/>
            <person name="Choi D.G."/>
            <person name="Jeon J.H."/>
            <person name="Jeon C.O."/>
        </authorList>
    </citation>
    <scope>NUCLEOTIDE SEQUENCE [LARGE SCALE GENOMIC DNA]</scope>
    <source>
        <strain evidence="1 2">KACC 19118</strain>
    </source>
</reference>
<dbReference type="Proteomes" id="UP001449657">
    <property type="component" value="Chromosome"/>
</dbReference>
<keyword evidence="2" id="KW-1185">Reference proteome</keyword>
<organism evidence="1 2">
    <name type="scientific">Chitinophaga caseinilytica</name>
    <dbReference type="NCBI Taxonomy" id="2267521"/>
    <lineage>
        <taxon>Bacteria</taxon>
        <taxon>Pseudomonadati</taxon>
        <taxon>Bacteroidota</taxon>
        <taxon>Chitinophagia</taxon>
        <taxon>Chitinophagales</taxon>
        <taxon>Chitinophagaceae</taxon>
        <taxon>Chitinophaga</taxon>
    </lineage>
</organism>
<evidence type="ECO:0000313" key="2">
    <source>
        <dbReference type="Proteomes" id="UP001449657"/>
    </source>
</evidence>
<gene>
    <name evidence="1" type="ORF">WJU22_16185</name>
</gene>
<protein>
    <submittedName>
        <fullName evidence="1">Uncharacterized protein</fullName>
    </submittedName>
</protein>
<name>A0ABZ2Z1M0_9BACT</name>
<sequence>MEGLLEKVKTRAIDIAQVKENLEEIAGEQSFAAKTDKLTTPLDDYKKATIAIREQQGKLEEDSILSIKDISITFERGHIERIQVRVAREFGDVHIFENIYAIGFSSIQNYKNFEKLRLFNRKSTRQDECIYLSDVIASYDNLLQLFTRDYSPADMAINNIDPVTTPVLKLQKEKNIRLFDSRIYTDLAGFSEEAPNGLVQVEVGRRFNINTNRHQGSGRYDYGWFTYSYLSATLSKIENKDRVLPLRNAGVIQNNVIVSPSYATNLDLRRYENTSIQFDLNVFMFDWPDNKFSLYVDLGARYGHLRVQDSIRPVVNGKIGEVDLDKAFGANTVTFFPKLAVELFSERRVGLMAYYQLNNTTLMSNNKFLQVLSDTKSDVTVLSLDKRARLSHMVEMLVRVETNRSGNGMIFARGRFFWQQGDANNFFPQIQLGYAYNILFRK</sequence>
<proteinExistence type="predicted"/>
<dbReference type="RefSeq" id="WP_341839216.1">
    <property type="nucleotide sequence ID" value="NZ_CP149792.1"/>
</dbReference>
<dbReference type="EMBL" id="CP150096">
    <property type="protein sequence ID" value="WZN44434.1"/>
    <property type="molecule type" value="Genomic_DNA"/>
</dbReference>
<accession>A0ABZ2Z1M0</accession>
<evidence type="ECO:0000313" key="1">
    <source>
        <dbReference type="EMBL" id="WZN44434.1"/>
    </source>
</evidence>